<feature type="region of interest" description="Disordered" evidence="1">
    <location>
        <begin position="1"/>
        <end position="44"/>
    </location>
</feature>
<organism evidence="2 3">
    <name type="scientific">Nelumbo nucifera</name>
    <name type="common">Sacred lotus</name>
    <dbReference type="NCBI Taxonomy" id="4432"/>
    <lineage>
        <taxon>Eukaryota</taxon>
        <taxon>Viridiplantae</taxon>
        <taxon>Streptophyta</taxon>
        <taxon>Embryophyta</taxon>
        <taxon>Tracheophyta</taxon>
        <taxon>Spermatophyta</taxon>
        <taxon>Magnoliopsida</taxon>
        <taxon>Proteales</taxon>
        <taxon>Nelumbonaceae</taxon>
        <taxon>Nelumbo</taxon>
    </lineage>
</organism>
<dbReference type="OMA" id="QTINHTT"/>
<dbReference type="RefSeq" id="XP_019056004.1">
    <property type="nucleotide sequence ID" value="XM_019200459.1"/>
</dbReference>
<proteinExistence type="predicted"/>
<dbReference type="PANTHER" id="PTHR33144">
    <property type="entry name" value="OS10G0409366 PROTEIN-RELATED"/>
    <property type="match status" value="1"/>
</dbReference>
<sequence>MAHTGSTPDVDDTTSPTQSPNLGRHEESSSGHVGEGSSRTTRRLRGPTMAIDIWNMLEGEQIELPIDIDDWRGIPIETKEEIWKLIKSLGKKWRDWKSNLKKKYYDPDPDSADALSIEQLESRVDAHQWRNLVQFWRSEKGTARSTTNKPNRSKQTINHTTGAKSFARVREELKIERETDVSRAEVFYATHKRKDGTPVDPRSGSLMEEMQNCMSQEEDTQNEGSEQGHDDVYARVMGQERCGRVRGLGLGPTPSRFRGPRQSHEDALRAANEGKRAAEEHSQKLEEQIASMRERMDVMEAQLLNRQDRCESSQLRRHSSAHAFQSPFYHQFSSNIESRVFLGLHLDNILVVFSCHIQCLHCHH</sequence>
<dbReference type="PANTHER" id="PTHR33144:SF46">
    <property type="entry name" value="OS04G0610000 PROTEIN"/>
    <property type="match status" value="1"/>
</dbReference>
<dbReference type="InterPro" id="IPR004252">
    <property type="entry name" value="Probable_transposase_24"/>
</dbReference>
<keyword evidence="2" id="KW-1185">Reference proteome</keyword>
<dbReference type="Proteomes" id="UP000189703">
    <property type="component" value="Unplaced"/>
</dbReference>
<dbReference type="STRING" id="4432.A0A1U8QB36"/>
<feature type="region of interest" description="Disordered" evidence="1">
    <location>
        <begin position="140"/>
        <end position="159"/>
    </location>
</feature>
<dbReference type="Pfam" id="PF03004">
    <property type="entry name" value="Transposase_24"/>
    <property type="match status" value="1"/>
</dbReference>
<dbReference type="InParanoid" id="A0A1U8QB36"/>
<dbReference type="OrthoDB" id="1913335at2759"/>
<gene>
    <name evidence="3" type="primary">LOC104613261</name>
</gene>
<feature type="region of interest" description="Disordered" evidence="1">
    <location>
        <begin position="245"/>
        <end position="281"/>
    </location>
</feature>
<evidence type="ECO:0000256" key="1">
    <source>
        <dbReference type="SAM" id="MobiDB-lite"/>
    </source>
</evidence>
<dbReference type="AlphaFoldDB" id="A0A1U8QB36"/>
<dbReference type="GeneID" id="104613261"/>
<name>A0A1U8QB36_NELNU</name>
<evidence type="ECO:0000313" key="2">
    <source>
        <dbReference type="Proteomes" id="UP000189703"/>
    </source>
</evidence>
<feature type="compositionally biased region" description="Basic and acidic residues" evidence="1">
    <location>
        <begin position="262"/>
        <end position="281"/>
    </location>
</feature>
<reference evidence="3" key="1">
    <citation type="submission" date="2025-08" db="UniProtKB">
        <authorList>
            <consortium name="RefSeq"/>
        </authorList>
    </citation>
    <scope>IDENTIFICATION</scope>
</reference>
<accession>A0A1U8QB36</accession>
<dbReference type="KEGG" id="nnu:104613261"/>
<feature type="compositionally biased region" description="Polar residues" evidence="1">
    <location>
        <begin position="143"/>
        <end position="159"/>
    </location>
</feature>
<evidence type="ECO:0000313" key="3">
    <source>
        <dbReference type="RefSeq" id="XP_019056004.1"/>
    </source>
</evidence>
<protein>
    <submittedName>
        <fullName evidence="3">Uncharacterized protein LOC104613261</fullName>
    </submittedName>
</protein>
<feature type="compositionally biased region" description="Low complexity" evidence="1">
    <location>
        <begin position="1"/>
        <end position="20"/>
    </location>
</feature>
<feature type="compositionally biased region" description="Low complexity" evidence="1">
    <location>
        <begin position="30"/>
        <end position="39"/>
    </location>
</feature>